<dbReference type="Proteomes" id="UP000256334">
    <property type="component" value="Unassembled WGS sequence"/>
</dbReference>
<name>A0A3D9DVB4_9GAMM</name>
<feature type="compositionally biased region" description="Pro residues" evidence="1">
    <location>
        <begin position="84"/>
        <end position="93"/>
    </location>
</feature>
<feature type="compositionally biased region" description="Acidic residues" evidence="1">
    <location>
        <begin position="69"/>
        <end position="79"/>
    </location>
</feature>
<sequence length="93" mass="10374">MTIEQGRDVHDTRGNLLGRVKAEEGDHLKLADEYGKHIWVPVDMVHDSNGLTVDQKAEILNADPTIDSDISDVDEEMEESFPASDPPSFTPER</sequence>
<evidence type="ECO:0000313" key="2">
    <source>
        <dbReference type="EMBL" id="REC94595.1"/>
    </source>
</evidence>
<gene>
    <name evidence="2" type="ORF">C8D72_1421</name>
</gene>
<dbReference type="RefSeq" id="WP_115853713.1">
    <property type="nucleotide sequence ID" value="NZ_QRDJ01000007.1"/>
</dbReference>
<feature type="region of interest" description="Disordered" evidence="1">
    <location>
        <begin position="64"/>
        <end position="93"/>
    </location>
</feature>
<keyword evidence="3" id="KW-1185">Reference proteome</keyword>
<dbReference type="AlphaFoldDB" id="A0A3D9DVB4"/>
<protein>
    <submittedName>
        <fullName evidence="2">Uncharacterized protein</fullName>
    </submittedName>
</protein>
<organism evidence="2 3">
    <name type="scientific">Kushneria indalinina DSM 14324</name>
    <dbReference type="NCBI Taxonomy" id="1122140"/>
    <lineage>
        <taxon>Bacteria</taxon>
        <taxon>Pseudomonadati</taxon>
        <taxon>Pseudomonadota</taxon>
        <taxon>Gammaproteobacteria</taxon>
        <taxon>Oceanospirillales</taxon>
        <taxon>Halomonadaceae</taxon>
        <taxon>Kushneria</taxon>
    </lineage>
</organism>
<proteinExistence type="predicted"/>
<comment type="caution">
    <text evidence="2">The sequence shown here is derived from an EMBL/GenBank/DDBJ whole genome shotgun (WGS) entry which is preliminary data.</text>
</comment>
<dbReference type="EMBL" id="QRDJ01000007">
    <property type="protein sequence ID" value="REC94595.1"/>
    <property type="molecule type" value="Genomic_DNA"/>
</dbReference>
<evidence type="ECO:0000256" key="1">
    <source>
        <dbReference type="SAM" id="MobiDB-lite"/>
    </source>
</evidence>
<evidence type="ECO:0000313" key="3">
    <source>
        <dbReference type="Proteomes" id="UP000256334"/>
    </source>
</evidence>
<dbReference type="OrthoDB" id="6166220at2"/>
<accession>A0A3D9DVB4</accession>
<reference evidence="2 3" key="1">
    <citation type="submission" date="2018-07" db="EMBL/GenBank/DDBJ databases">
        <title>Genomic Encyclopedia of Type Strains, Phase IV (KMG-IV): sequencing the most valuable type-strain genomes for metagenomic binning, comparative biology and taxonomic classification.</title>
        <authorList>
            <person name="Goeker M."/>
        </authorList>
    </citation>
    <scope>NUCLEOTIDE SEQUENCE [LARGE SCALE GENOMIC DNA]</scope>
    <source>
        <strain evidence="2 3">DSM 14324</strain>
    </source>
</reference>